<dbReference type="AlphaFoldDB" id="A0A0K0DNU2"/>
<dbReference type="PANTHER" id="PTHR21301:SF10">
    <property type="entry name" value="REVERSE TRANSCRIPTASE DOMAIN-CONTAINING PROTEIN"/>
    <property type="match status" value="1"/>
</dbReference>
<accession>A0A0K0DNU2</accession>
<evidence type="ECO:0000313" key="2">
    <source>
        <dbReference type="Proteomes" id="UP000035642"/>
    </source>
</evidence>
<organism evidence="2 3">
    <name type="scientific">Angiostrongylus cantonensis</name>
    <name type="common">Rat lungworm</name>
    <dbReference type="NCBI Taxonomy" id="6313"/>
    <lineage>
        <taxon>Eukaryota</taxon>
        <taxon>Metazoa</taxon>
        <taxon>Ecdysozoa</taxon>
        <taxon>Nematoda</taxon>
        <taxon>Chromadorea</taxon>
        <taxon>Rhabditida</taxon>
        <taxon>Rhabditina</taxon>
        <taxon>Rhabditomorpha</taxon>
        <taxon>Strongyloidea</taxon>
        <taxon>Metastrongylidae</taxon>
        <taxon>Angiostrongylus</taxon>
    </lineage>
</organism>
<dbReference type="PANTHER" id="PTHR21301">
    <property type="entry name" value="REVERSE TRANSCRIPTASE"/>
    <property type="match status" value="1"/>
</dbReference>
<evidence type="ECO:0000259" key="1">
    <source>
        <dbReference type="PROSITE" id="PS50878"/>
    </source>
</evidence>
<keyword evidence="2" id="KW-1185">Reference proteome</keyword>
<dbReference type="InterPro" id="IPR043502">
    <property type="entry name" value="DNA/RNA_pol_sf"/>
</dbReference>
<dbReference type="InterPro" id="IPR058912">
    <property type="entry name" value="HTH_animal"/>
</dbReference>
<dbReference type="PROSITE" id="PS50878">
    <property type="entry name" value="RT_POL"/>
    <property type="match status" value="1"/>
</dbReference>
<dbReference type="InterPro" id="IPR000477">
    <property type="entry name" value="RT_dom"/>
</dbReference>
<dbReference type="Proteomes" id="UP000035642">
    <property type="component" value="Unassembled WGS sequence"/>
</dbReference>
<reference evidence="3" key="2">
    <citation type="submission" date="2017-02" db="UniProtKB">
        <authorList>
            <consortium name="WormBaseParasite"/>
        </authorList>
    </citation>
    <scope>IDENTIFICATION</scope>
</reference>
<dbReference type="STRING" id="6313.A0A0K0DNU2"/>
<feature type="domain" description="Reverse transcriptase" evidence="1">
    <location>
        <begin position="1"/>
        <end position="158"/>
    </location>
</feature>
<protein>
    <submittedName>
        <fullName evidence="3">Reverse transcriptase domain-containing protein</fullName>
    </submittedName>
</protein>
<reference evidence="2" key="1">
    <citation type="submission" date="2012-09" db="EMBL/GenBank/DDBJ databases">
        <authorList>
            <person name="Martin A.A."/>
        </authorList>
    </citation>
    <scope>NUCLEOTIDE SEQUENCE</scope>
</reference>
<evidence type="ECO:0000313" key="3">
    <source>
        <dbReference type="WBParaSite" id="ACAC_0001343101-mRNA-1"/>
    </source>
</evidence>
<dbReference type="WBParaSite" id="ACAC_0001343101-mRNA-1">
    <property type="protein sequence ID" value="ACAC_0001343101-mRNA-1"/>
    <property type="gene ID" value="ACAC_0001343101"/>
</dbReference>
<dbReference type="Pfam" id="PF26215">
    <property type="entry name" value="HTH_animal"/>
    <property type="match status" value="1"/>
</dbReference>
<dbReference type="SUPFAM" id="SSF56672">
    <property type="entry name" value="DNA/RNA polymerases"/>
    <property type="match status" value="1"/>
</dbReference>
<sequence>MESFDVTALYTSMSNDSAMQVIFELLTQHEGEINMHGFKIEQLMALLKKCLSCSIFRWPGKYYAQIGGLAMGQRLAPSLAIAFMSKVETLVTDLGSLHYRRYIDDCFVICSTQEEMDKCFELLNEKSEYIKFAREKPKENWLSFLNVQINLAENGYITKWYRKPSTKNILVHYLSSHPSHTKRALVRNMFQMATSVCTGREQKEESRNLVREIAVSNGYETVAPRDRCRGKAKPQNDSSSDSEVPFILPFISNELSAAKSRCLRRTGLVNSVRIVEIPPNTLKS</sequence>
<dbReference type="Pfam" id="PF00078">
    <property type="entry name" value="RVT_1"/>
    <property type="match status" value="1"/>
</dbReference>
<proteinExistence type="predicted"/>
<name>A0A0K0DNU2_ANGCA</name>